<feature type="compositionally biased region" description="Acidic residues" evidence="1">
    <location>
        <begin position="330"/>
        <end position="340"/>
    </location>
</feature>
<sequence length="792" mass="90623">MALYPSTRISLKFNDIDNYQCWFLVDHQKMPCVNHLQQQINSRFYNNVKGKIILTLKGSLIPPWESSLIFRDDDQIVVQKEDGNTEVKCFANKKRKKKLNTSLKNDSVTEIDTKANDIIFISENKGNLLDNSKKAFSTKKKDKTKKRKYLDVKEKQEEEEYLEETEKIEEHSEKREKKKKKECAEKKEKDKAYLGKKEHMEKEKERVEKKEHAMKKRKKEIEVYEEEPPLLSVESKKKKKRKSEVCDYVPVVKLDFENSPEELVERDQKKHGKKIQKLHELCKNQSTDCDQHKEIVIEDDDDSDDNDGEEEEVYNNNKGNNSNLNKEIIIDDDEEEEEEDKQNVGSGNNSDNRDLENNNTKITPVVSLSEILDNLETLQNSDLCEKSKSSQKEVISLSTISPISTTHKQNNSDIIVNSSKKNIPVKETIEVFDISNENLAAICKAVEEGESLTLSGSKTKRIELCPSMNENVFNMNNIVRNQKLLVNKITEKNGSKPHRRRPRKRRHGPSFACAPFIQAMSSHSEGDASSLNSTPKTSILQHSNSVYSSRNNSDKHIHFDSDEAEETTSNITSACDELKPSHSTPIPVNSLQTDSHKIQLPNLENSLVSETSEPQSNVHNWSVFSVRNALQKNSGVYQRGLGFVKSSQISSSTAIIQQDKQQTETYSKDKQLQDKNQAQLSSSVSKPNYDVFPPLTGIPCVNDRIAFKRLEIGHDYSPVVSDYREATILAFKDETKVITLKFHTSHESKRTDGKFELCFEAEEVKNTEEETNDDMETVPFSTLMEVKLLSKS</sequence>
<dbReference type="InterPro" id="IPR056398">
    <property type="entry name" value="Tudor_Coilin"/>
</dbReference>
<feature type="domain" description="Coilin tudor" evidence="2">
    <location>
        <begin position="688"/>
        <end position="791"/>
    </location>
</feature>
<dbReference type="InterPro" id="IPR024822">
    <property type="entry name" value="Coilin"/>
</dbReference>
<dbReference type="PANTHER" id="PTHR15197">
    <property type="entry name" value="COILIN P80"/>
    <property type="match status" value="1"/>
</dbReference>
<dbReference type="PANTHER" id="PTHR15197:SF0">
    <property type="entry name" value="COILIN"/>
    <property type="match status" value="1"/>
</dbReference>
<dbReference type="GO" id="GO:0030619">
    <property type="term" value="F:U1 snRNA binding"/>
    <property type="evidence" value="ECO:0007669"/>
    <property type="project" value="TreeGrafter"/>
</dbReference>
<feature type="compositionally biased region" description="Polar residues" evidence="1">
    <location>
        <begin position="674"/>
        <end position="685"/>
    </location>
</feature>
<feature type="compositionally biased region" description="Basic and acidic residues" evidence="1">
    <location>
        <begin position="164"/>
        <end position="175"/>
    </location>
</feature>
<dbReference type="GO" id="GO:0015030">
    <property type="term" value="C:Cajal body"/>
    <property type="evidence" value="ECO:0007669"/>
    <property type="project" value="TreeGrafter"/>
</dbReference>
<evidence type="ECO:0000259" key="2">
    <source>
        <dbReference type="Pfam" id="PF23086"/>
    </source>
</evidence>
<organism evidence="3">
    <name type="scientific">Octopus bimaculoides</name>
    <name type="common">California two-spotted octopus</name>
    <dbReference type="NCBI Taxonomy" id="37653"/>
    <lineage>
        <taxon>Eukaryota</taxon>
        <taxon>Metazoa</taxon>
        <taxon>Spiralia</taxon>
        <taxon>Lophotrochozoa</taxon>
        <taxon>Mollusca</taxon>
        <taxon>Cephalopoda</taxon>
        <taxon>Coleoidea</taxon>
        <taxon>Octopodiformes</taxon>
        <taxon>Octopoda</taxon>
        <taxon>Incirrata</taxon>
        <taxon>Octopodidae</taxon>
        <taxon>Octopus</taxon>
    </lineage>
</organism>
<dbReference type="EMBL" id="KQ428192">
    <property type="protein sequence ID" value="KOF66355.1"/>
    <property type="molecule type" value="Genomic_DNA"/>
</dbReference>
<evidence type="ECO:0000256" key="1">
    <source>
        <dbReference type="SAM" id="MobiDB-lite"/>
    </source>
</evidence>
<feature type="region of interest" description="Disordered" evidence="1">
    <location>
        <begin position="660"/>
        <end position="685"/>
    </location>
</feature>
<feature type="region of interest" description="Disordered" evidence="1">
    <location>
        <begin position="256"/>
        <end position="360"/>
    </location>
</feature>
<feature type="compositionally biased region" description="Basic residues" evidence="1">
    <location>
        <begin position="495"/>
        <end position="508"/>
    </location>
</feature>
<dbReference type="AlphaFoldDB" id="A0A0L8FPM3"/>
<dbReference type="STRING" id="37653.A0A0L8FPM3"/>
<evidence type="ECO:0000313" key="3">
    <source>
        <dbReference type="EMBL" id="KOF66355.1"/>
    </source>
</evidence>
<protein>
    <recommendedName>
        <fullName evidence="2">Coilin tudor domain-containing protein</fullName>
    </recommendedName>
</protein>
<dbReference type="OrthoDB" id="74813at2759"/>
<gene>
    <name evidence="3" type="ORF">OCBIM_22012636mg</name>
</gene>
<feature type="region of interest" description="Disordered" evidence="1">
    <location>
        <begin position="488"/>
        <end position="510"/>
    </location>
</feature>
<dbReference type="GO" id="GO:0030620">
    <property type="term" value="F:U2 snRNA binding"/>
    <property type="evidence" value="ECO:0007669"/>
    <property type="project" value="TreeGrafter"/>
</dbReference>
<feature type="compositionally biased region" description="Acidic residues" evidence="1">
    <location>
        <begin position="297"/>
        <end position="313"/>
    </location>
</feature>
<proteinExistence type="predicted"/>
<feature type="compositionally biased region" description="Low complexity" evidence="1">
    <location>
        <begin position="314"/>
        <end position="327"/>
    </location>
</feature>
<feature type="region of interest" description="Disordered" evidence="1">
    <location>
        <begin position="160"/>
        <end position="220"/>
    </location>
</feature>
<accession>A0A0L8FPM3</accession>
<reference evidence="3" key="1">
    <citation type="submission" date="2015-07" db="EMBL/GenBank/DDBJ databases">
        <title>MeaNS - Measles Nucleotide Surveillance Program.</title>
        <authorList>
            <person name="Tran T."/>
            <person name="Druce J."/>
        </authorList>
    </citation>
    <scope>NUCLEOTIDE SEQUENCE</scope>
    <source>
        <strain evidence="3">UCB-OBI-ISO-001</strain>
        <tissue evidence="3">Gonad</tissue>
    </source>
</reference>
<name>A0A0L8FPM3_OCTBM</name>
<dbReference type="Pfam" id="PF23086">
    <property type="entry name" value="Tudor_Coilin"/>
    <property type="match status" value="1"/>
</dbReference>
<dbReference type="GO" id="GO:0000387">
    <property type="term" value="P:spliceosomal snRNP assembly"/>
    <property type="evidence" value="ECO:0007669"/>
    <property type="project" value="TreeGrafter"/>
</dbReference>
<feature type="compositionally biased region" description="Basic and acidic residues" evidence="1">
    <location>
        <begin position="182"/>
        <end position="211"/>
    </location>
</feature>